<dbReference type="PANTHER" id="PTHR46590">
    <property type="entry name" value="PHOSPHATIDYLINOSITOL TRANSFER PROTEIN CSR1-RELATED"/>
    <property type="match status" value="1"/>
</dbReference>
<dbReference type="Proteomes" id="UP000243876">
    <property type="component" value="Unassembled WGS sequence"/>
</dbReference>
<dbReference type="CDD" id="cd00170">
    <property type="entry name" value="SEC14"/>
    <property type="match status" value="1"/>
</dbReference>
<dbReference type="InterPro" id="IPR036273">
    <property type="entry name" value="CRAL/TRIO_N_dom_sf"/>
</dbReference>
<feature type="domain" description="CRAL-TRIO" evidence="2">
    <location>
        <begin position="99"/>
        <end position="273"/>
    </location>
</feature>
<dbReference type="InterPro" id="IPR001251">
    <property type="entry name" value="CRAL-TRIO_dom"/>
</dbReference>
<gene>
    <name evidence="3" type="primary">SPOSA6832_00791</name>
</gene>
<evidence type="ECO:0000313" key="3">
    <source>
        <dbReference type="EMBL" id="CEQ39297.1"/>
    </source>
</evidence>
<dbReference type="EMBL" id="CENE01000002">
    <property type="protein sequence ID" value="CEQ39297.1"/>
    <property type="molecule type" value="Genomic_DNA"/>
</dbReference>
<organism evidence="3 4">
    <name type="scientific">Sporidiobolus salmonicolor</name>
    <name type="common">Yeast-like fungus</name>
    <name type="synonym">Sporobolomyces salmonicolor</name>
    <dbReference type="NCBI Taxonomy" id="5005"/>
    <lineage>
        <taxon>Eukaryota</taxon>
        <taxon>Fungi</taxon>
        <taxon>Dikarya</taxon>
        <taxon>Basidiomycota</taxon>
        <taxon>Pucciniomycotina</taxon>
        <taxon>Microbotryomycetes</taxon>
        <taxon>Sporidiobolales</taxon>
        <taxon>Sporidiobolaceae</taxon>
        <taxon>Sporobolomyces</taxon>
    </lineage>
</organism>
<dbReference type="PROSITE" id="PS50191">
    <property type="entry name" value="CRAL_TRIO"/>
    <property type="match status" value="1"/>
</dbReference>
<protein>
    <submittedName>
        <fullName evidence="3">SPOSA6832_00791-mRNA-1:cds</fullName>
    </submittedName>
</protein>
<feature type="compositionally biased region" description="Low complexity" evidence="1">
    <location>
        <begin position="421"/>
        <end position="448"/>
    </location>
</feature>
<dbReference type="AlphaFoldDB" id="A0A0D6EH05"/>
<dbReference type="OrthoDB" id="75724at2759"/>
<keyword evidence="4" id="KW-1185">Reference proteome</keyword>
<feature type="region of interest" description="Disordered" evidence="1">
    <location>
        <begin position="282"/>
        <end position="379"/>
    </location>
</feature>
<evidence type="ECO:0000256" key="1">
    <source>
        <dbReference type="SAM" id="MobiDB-lite"/>
    </source>
</evidence>
<proteinExistence type="predicted"/>
<dbReference type="SUPFAM" id="SSF52087">
    <property type="entry name" value="CRAL/TRIO domain"/>
    <property type="match status" value="1"/>
</dbReference>
<dbReference type="Pfam" id="PF00650">
    <property type="entry name" value="CRAL_TRIO"/>
    <property type="match status" value="1"/>
</dbReference>
<dbReference type="Gene3D" id="3.40.525.10">
    <property type="entry name" value="CRAL-TRIO lipid binding domain"/>
    <property type="match status" value="1"/>
</dbReference>
<accession>A0A0D6EH05</accession>
<feature type="compositionally biased region" description="Low complexity" evidence="1">
    <location>
        <begin position="318"/>
        <end position="355"/>
    </location>
</feature>
<dbReference type="InterPro" id="IPR036865">
    <property type="entry name" value="CRAL-TRIO_dom_sf"/>
</dbReference>
<feature type="region of interest" description="Disordered" evidence="1">
    <location>
        <begin position="391"/>
        <end position="456"/>
    </location>
</feature>
<evidence type="ECO:0000313" key="4">
    <source>
        <dbReference type="Proteomes" id="UP000243876"/>
    </source>
</evidence>
<feature type="region of interest" description="Disordered" evidence="1">
    <location>
        <begin position="578"/>
        <end position="608"/>
    </location>
</feature>
<feature type="compositionally biased region" description="Acidic residues" evidence="1">
    <location>
        <begin position="398"/>
        <end position="411"/>
    </location>
</feature>
<sequence length="689" mass="76425">MATVASLCDRKDTIVAQYHDNASIVREIQHQAVEELLPALKEELDLDEEAIIAAKALLNDRVTVFRFCRRARFSHHGALKLLHATLSWRLTSSLRTLTPASISSLYLTNPLFFFHPLLTDRFGRPCAVLNLRYVQRTVDGGLDALKDLVRLGWETGRRWLSDLSRRGRGDGEGEPTLQMVVIVDLEGAGMSNLEVELLPFFMDLLKNHFPGMVGAIFVLNYGWGYAGMWQLAKRVLPNTALERILFPTKEDLLEFFDEDHLLVEHGGNVKYDYTPSNPILERYGRPVHSTSSSAYPSPTPSPSVSSASLHAEMFQSALSNRPSTPSLSRRPSGLTMTAASKRTSPSSTTTSAPASGWSLGSWGRPKRTEGEPEPAPLRRVRSLAELQAKLEETQREIDSEDSIGSSDEDGGSELASGTGDSVFPSSVQSARSSRFSSRATSQATSRESSPVRRRSLEPLSALGTRFGAHDMQPMSPYNASNPHFGYPAVVPPSSLDPSGIPRPHFHRRRKRDLIRTLTYLAALRFLALHRAIQWRLSVVVGAILRITGLSWWQARRVQRAERLGIALGVKEADKRQAKVHWDESRSSVPSSSPLTSSQPSSTSSFVPLQPPSRAFPSFVEIDPSYIYFLLLFLILRTPRRRDKLKALCRFIAIGAPTQAIQAARAAALRLLVGKEKAKRLLQEIKYGSS</sequence>
<evidence type="ECO:0000259" key="2">
    <source>
        <dbReference type="PROSITE" id="PS50191"/>
    </source>
</evidence>
<name>A0A0D6EH05_SPOSA</name>
<dbReference type="InterPro" id="IPR052432">
    <property type="entry name" value="PITP/CRAL-TRIO"/>
</dbReference>
<dbReference type="SUPFAM" id="SSF46938">
    <property type="entry name" value="CRAL/TRIO N-terminal domain"/>
    <property type="match status" value="1"/>
</dbReference>
<feature type="compositionally biased region" description="Low complexity" evidence="1">
    <location>
        <begin position="286"/>
        <end position="308"/>
    </location>
</feature>
<dbReference type="SMART" id="SM00516">
    <property type="entry name" value="SEC14"/>
    <property type="match status" value="1"/>
</dbReference>
<feature type="compositionally biased region" description="Low complexity" evidence="1">
    <location>
        <begin position="586"/>
        <end position="604"/>
    </location>
</feature>
<dbReference type="PANTHER" id="PTHR46590:SF4">
    <property type="entry name" value="CRAL-TRIO DOMAIN-CONTAINING PROTEIN"/>
    <property type="match status" value="1"/>
</dbReference>
<reference evidence="4" key="1">
    <citation type="submission" date="2015-02" db="EMBL/GenBank/DDBJ databases">
        <authorList>
            <person name="Gon?alves P."/>
        </authorList>
    </citation>
    <scope>NUCLEOTIDE SEQUENCE [LARGE SCALE GENOMIC DNA]</scope>
</reference>